<dbReference type="Gene3D" id="2.40.50.100">
    <property type="match status" value="1"/>
</dbReference>
<feature type="domain" description="RNA polymerase Rpb2" evidence="10">
    <location>
        <begin position="467"/>
        <end position="535"/>
    </location>
</feature>
<evidence type="ECO:0000256" key="4">
    <source>
        <dbReference type="ARBA" id="ARBA00022695"/>
    </source>
</evidence>
<evidence type="ECO:0000313" key="13">
    <source>
        <dbReference type="Proteomes" id="UP000019241"/>
    </source>
</evidence>
<proteinExistence type="inferred from homology"/>
<feature type="domain" description="RNA polymerase Rpb2" evidence="8">
    <location>
        <begin position="368"/>
        <end position="408"/>
    </location>
</feature>
<keyword evidence="4 12" id="KW-0548">Nucleotidyltransferase</keyword>
<dbReference type="Pfam" id="PF04561">
    <property type="entry name" value="RNA_pol_Rpb2_2"/>
    <property type="match status" value="2"/>
</dbReference>
<dbReference type="InterPro" id="IPR007645">
    <property type="entry name" value="RNA_pol_Rpb2_3"/>
</dbReference>
<dbReference type="EMBL" id="AODM01000051">
    <property type="protein sequence ID" value="EUJ51700.1"/>
    <property type="molecule type" value="Genomic_DNA"/>
</dbReference>
<dbReference type="EC" id="2.7.7.6" evidence="1"/>
<dbReference type="Pfam" id="PF04563">
    <property type="entry name" value="RNA_pol_Rpb2_1"/>
    <property type="match status" value="1"/>
</dbReference>
<dbReference type="Gene3D" id="3.90.1110.10">
    <property type="entry name" value="RNA polymerase Rpb2, domain 2"/>
    <property type="match status" value="2"/>
</dbReference>
<comment type="similarity">
    <text evidence="7">Belongs to the RNA polymerase beta chain family.</text>
</comment>
<gene>
    <name evidence="12" type="primary">rpoB</name>
    <name evidence="12" type="ORF">MCOL2_14937</name>
</gene>
<dbReference type="GO" id="GO:0000428">
    <property type="term" value="C:DNA-directed RNA polymerase complex"/>
    <property type="evidence" value="ECO:0007669"/>
    <property type="project" value="UniProtKB-KW"/>
</dbReference>
<dbReference type="Pfam" id="PF04565">
    <property type="entry name" value="RNA_pol_Rpb2_3"/>
    <property type="match status" value="1"/>
</dbReference>
<dbReference type="InterPro" id="IPR037034">
    <property type="entry name" value="RNA_pol_Rpb2_2_sf"/>
</dbReference>
<dbReference type="InterPro" id="IPR007642">
    <property type="entry name" value="RNA_pol_Rpb2_2"/>
</dbReference>
<dbReference type="AlphaFoldDB" id="W7DJ30"/>
<evidence type="ECO:0000259" key="8">
    <source>
        <dbReference type="Pfam" id="PF04561"/>
    </source>
</evidence>
<evidence type="ECO:0000256" key="1">
    <source>
        <dbReference type="ARBA" id="ARBA00012418"/>
    </source>
</evidence>
<comment type="catalytic activity">
    <reaction evidence="6">
        <text>RNA(n) + a ribonucleoside 5'-triphosphate = RNA(n+1) + diphosphate</text>
        <dbReference type="Rhea" id="RHEA:21248"/>
        <dbReference type="Rhea" id="RHEA-COMP:14527"/>
        <dbReference type="Rhea" id="RHEA-COMP:17342"/>
        <dbReference type="ChEBI" id="CHEBI:33019"/>
        <dbReference type="ChEBI" id="CHEBI:61557"/>
        <dbReference type="ChEBI" id="CHEBI:140395"/>
        <dbReference type="EC" id="2.7.7.6"/>
    </reaction>
</comment>
<dbReference type="SUPFAM" id="SSF64484">
    <property type="entry name" value="beta and beta-prime subunits of DNA dependent RNA-polymerase"/>
    <property type="match status" value="1"/>
</dbReference>
<dbReference type="Gene3D" id="2.30.150.10">
    <property type="entry name" value="DNA-directed RNA polymerase, beta subunit, external 1 domain"/>
    <property type="match status" value="1"/>
</dbReference>
<dbReference type="Proteomes" id="UP000019241">
    <property type="component" value="Unassembled WGS sequence"/>
</dbReference>
<dbReference type="NCBIfam" id="NF001616">
    <property type="entry name" value="PRK00405.1"/>
    <property type="match status" value="1"/>
</dbReference>
<protein>
    <recommendedName>
        <fullName evidence="1">DNA-directed RNA polymerase</fullName>
        <ecNumber evidence="1">2.7.7.6</ecNumber>
    </recommendedName>
</protein>
<feature type="domain" description="RNA polymerase Rpb2" evidence="8">
    <location>
        <begin position="140"/>
        <end position="288"/>
    </location>
</feature>
<dbReference type="GO" id="GO:0006351">
    <property type="term" value="P:DNA-templated transcription"/>
    <property type="evidence" value="ECO:0007669"/>
    <property type="project" value="InterPro"/>
</dbReference>
<dbReference type="GO" id="GO:0003677">
    <property type="term" value="F:DNA binding"/>
    <property type="evidence" value="ECO:0007669"/>
    <property type="project" value="InterPro"/>
</dbReference>
<dbReference type="GO" id="GO:0003899">
    <property type="term" value="F:DNA-directed RNA polymerase activity"/>
    <property type="evidence" value="ECO:0007669"/>
    <property type="project" value="UniProtKB-EC"/>
</dbReference>
<evidence type="ECO:0000259" key="11">
    <source>
        <dbReference type="Pfam" id="PF10385"/>
    </source>
</evidence>
<feature type="domain" description="DNA-directed RNA polymerase beta subunit external 1" evidence="11">
    <location>
        <begin position="545"/>
        <end position="612"/>
    </location>
</feature>
<dbReference type="InterPro" id="IPR007644">
    <property type="entry name" value="RNA_pol_bsu_protrusion"/>
</dbReference>
<sequence length="689" mass="78076">MSGHDVQYGRHRKRRSFARISEVLELPNLIEIQTASYQWFLDEGLREMFRDISPIEDFAGNLSLEFIDYDLGEPKYSVEESKNRDANYAAPLRVKLRLINKETGEVKDQEVFMGDFPLMTEMGTFIINGAERVIVSQLVRSPGVYFNDKLDKNGKKGFGSTVIPNRGAWLEYETDAKDVVHVRIDRTRKLPVTVLLRALGFGSDQEILDLIGDNDYLRNTLEKDNTDNADKALLEIYERLRPGEPPTVENARSLLVSRFFDPKRYDLASVGRYKINKKLHLKNRLFNQVLAETLVDPETGEIIASKGDILDRRKLDTIIPNLENGVGFRTLRPTDGVLEDNVVVQSIKIYAPDDEEKEINIIGNAYIDENVKHITPSDIVSSISYFFNLLHGVGDTDDIDHLGNRRLRSVGELLQNQFRIGLSRMERVVRERMSIQDMTTITPQQLINIRPVVASIKEFFGSSQLSQFMDQTNPLGELTHKRRLSALGPGGLTRERAGYEVRDVHYSHYGRMCPIETPEGPNIGLINSLSSYAKVNRFGFIETPYRRVDPETNQVTDKIDYLTADEEDNYVVAQANSKLDENGVFTEEEVMARFRSENLAVDKERVDYMDVSPKQVVSVATACIPFLENDDSNRALMGANMQRQAVPLMHPEAPFVGTGMEHVSAKDSGAAVTAKHDGIVEHVEAREIW</sequence>
<organism evidence="12 13">
    <name type="scientific">Listeria fleischmannii FSL S10-1203</name>
    <dbReference type="NCBI Taxonomy" id="1265822"/>
    <lineage>
        <taxon>Bacteria</taxon>
        <taxon>Bacillati</taxon>
        <taxon>Bacillota</taxon>
        <taxon>Bacilli</taxon>
        <taxon>Bacillales</taxon>
        <taxon>Listeriaceae</taxon>
        <taxon>Listeria</taxon>
    </lineage>
</organism>
<evidence type="ECO:0000256" key="6">
    <source>
        <dbReference type="ARBA" id="ARBA00048552"/>
    </source>
</evidence>
<reference evidence="12 13" key="1">
    <citation type="submission" date="2012-12" db="EMBL/GenBank/DDBJ databases">
        <title>Novel taxa of Listeriaceae from agricultural environments in the United States.</title>
        <authorList>
            <person name="den Bakker H.C."/>
            <person name="Allred A."/>
            <person name="Warchocki S."/>
            <person name="Wright E.M."/>
            <person name="Burrell A."/>
            <person name="Nightingale K.K."/>
            <person name="Kephart D."/>
            <person name="Wiedmann M."/>
        </authorList>
    </citation>
    <scope>NUCLEOTIDE SEQUENCE [LARGE SCALE GENOMIC DNA]</scope>
    <source>
        <strain evidence="12 13">FSL S10-1203</strain>
    </source>
</reference>
<evidence type="ECO:0000259" key="9">
    <source>
        <dbReference type="Pfam" id="PF04563"/>
    </source>
</evidence>
<evidence type="ECO:0000313" key="12">
    <source>
        <dbReference type="EMBL" id="EUJ51700.1"/>
    </source>
</evidence>
<accession>W7DJ30</accession>
<dbReference type="Pfam" id="PF10385">
    <property type="entry name" value="RNA_pol_Rpb2_45"/>
    <property type="match status" value="1"/>
</dbReference>
<keyword evidence="3 12" id="KW-0808">Transferase</keyword>
<dbReference type="InterPro" id="IPR042107">
    <property type="entry name" value="DNA-dir_RNA_pol_bsu_ext_1_sf"/>
</dbReference>
<keyword evidence="2 12" id="KW-0240">DNA-directed RNA polymerase</keyword>
<evidence type="ECO:0000256" key="5">
    <source>
        <dbReference type="ARBA" id="ARBA00023163"/>
    </source>
</evidence>
<comment type="caution">
    <text evidence="12">The sequence shown here is derived from an EMBL/GenBank/DDBJ whole genome shotgun (WGS) entry which is preliminary data.</text>
</comment>
<evidence type="ECO:0000256" key="7">
    <source>
        <dbReference type="RuleBase" id="RU000434"/>
    </source>
</evidence>
<dbReference type="PANTHER" id="PTHR20856">
    <property type="entry name" value="DNA-DIRECTED RNA POLYMERASE I SUBUNIT 2"/>
    <property type="match status" value="1"/>
</dbReference>
<name>W7DJ30_9LIST</name>
<evidence type="ECO:0000259" key="10">
    <source>
        <dbReference type="Pfam" id="PF04565"/>
    </source>
</evidence>
<feature type="domain" description="RNA polymerase beta subunit protrusion" evidence="9">
    <location>
        <begin position="28"/>
        <end position="452"/>
    </location>
</feature>
<feature type="non-terminal residue" evidence="12">
    <location>
        <position position="689"/>
    </location>
</feature>
<evidence type="ECO:0000256" key="3">
    <source>
        <dbReference type="ARBA" id="ARBA00022679"/>
    </source>
</evidence>
<dbReference type="InterPro" id="IPR015712">
    <property type="entry name" value="DNA-dir_RNA_pol_su2"/>
</dbReference>
<dbReference type="GO" id="GO:0032549">
    <property type="term" value="F:ribonucleoside binding"/>
    <property type="evidence" value="ECO:0007669"/>
    <property type="project" value="InterPro"/>
</dbReference>
<evidence type="ECO:0000256" key="2">
    <source>
        <dbReference type="ARBA" id="ARBA00022478"/>
    </source>
</evidence>
<dbReference type="InterPro" id="IPR019462">
    <property type="entry name" value="DNA-dir_RNA_pol_bsu_external_1"/>
</dbReference>
<dbReference type="Gene3D" id="3.90.1100.10">
    <property type="match status" value="2"/>
</dbReference>
<keyword evidence="5" id="KW-0804">Transcription</keyword>